<dbReference type="EMBL" id="CP032184">
    <property type="protein sequence ID" value="AXZ48169.1"/>
    <property type="molecule type" value="Genomic_DNA"/>
</dbReference>
<keyword evidence="1" id="KW-0472">Membrane</keyword>
<dbReference type="RefSeq" id="WP_003836310.1">
    <property type="nucleotide sequence ID" value="NZ_AP026940.1"/>
</dbReference>
<sequence length="72" mass="8283">MPERTELVDKIVLNSLQTYFENWPLATAEDIVIFILTVTTLTVASLTLDIHSYKKLKAYTSAFLSVFIYPRK</sequence>
<dbReference type="EMBL" id="DAESCB010000001">
    <property type="protein sequence ID" value="HBH7040364.1"/>
    <property type="molecule type" value="Genomic_DNA"/>
</dbReference>
<evidence type="ECO:0000313" key="5">
    <source>
        <dbReference type="EMBL" id="EMN4144308.1"/>
    </source>
</evidence>
<evidence type="ECO:0000313" key="12">
    <source>
        <dbReference type="Proteomes" id="UP000019194"/>
    </source>
</evidence>
<dbReference type="EMBL" id="CP114564">
    <property type="protein sequence ID" value="WAZ55170.1"/>
    <property type="molecule type" value="Genomic_DNA"/>
</dbReference>
<evidence type="ECO:0000313" key="3">
    <source>
        <dbReference type="EMBL" id="CDL41424.1"/>
    </source>
</evidence>
<dbReference type="Proteomes" id="UP000263627">
    <property type="component" value="Chromosome"/>
</dbReference>
<dbReference type="Proteomes" id="UP001278087">
    <property type="component" value="Unassembled WGS sequence"/>
</dbReference>
<evidence type="ECO:0000313" key="15">
    <source>
        <dbReference type="Proteomes" id="UP000512222"/>
    </source>
</evidence>
<keyword evidence="16" id="KW-1185">Reference proteome</keyword>
<dbReference type="Proteomes" id="UP000050520">
    <property type="component" value="Unassembled WGS sequence"/>
</dbReference>
<evidence type="ECO:0000313" key="4">
    <source>
        <dbReference type="EMBL" id="EHT9938738.1"/>
    </source>
</evidence>
<evidence type="ECO:0000313" key="11">
    <source>
        <dbReference type="EMBL" id="WAZ55170.1"/>
    </source>
</evidence>
<dbReference type="EMBL" id="LJEB01000020">
    <property type="protein sequence ID" value="KPR56761.1"/>
    <property type="molecule type" value="Genomic_DNA"/>
</dbReference>
<dbReference type="Proteomes" id="UP000855471">
    <property type="component" value="Unassembled WGS sequence"/>
</dbReference>
<dbReference type="Proteomes" id="UP001164536">
    <property type="component" value="Chromosome"/>
</dbReference>
<evidence type="ECO:0000313" key="10">
    <source>
        <dbReference type="EMBL" id="QLV30741.1"/>
    </source>
</evidence>
<name>A0A0D7M1J7_CITFR</name>
<reference evidence="9" key="11">
    <citation type="submission" date="2023-10" db="EMBL/GenBank/DDBJ databases">
        <title>Fecal carriage and genetic characteristics of carbapenem-resistant Enterobacterales among healthy adults from four provinces of China.</title>
        <authorList>
            <person name="Li Y."/>
            <person name="Zhang R."/>
        </authorList>
    </citation>
    <scope>NUCLEOTIDE SEQUENCE</scope>
    <source>
        <strain evidence="9">HN-136</strain>
    </source>
</reference>
<dbReference type="EMBL" id="ABBJDF010000008">
    <property type="protein sequence ID" value="EHT9938738.1"/>
    <property type="molecule type" value="Genomic_DNA"/>
</dbReference>
<proteinExistence type="predicted"/>
<accession>A0A0D7M1J7</accession>
<evidence type="ECO:0000313" key="13">
    <source>
        <dbReference type="Proteomes" id="UP000050520"/>
    </source>
</evidence>
<reference evidence="8 13" key="3">
    <citation type="journal article" date="2017" name="PLoS ONE">
        <title>Genomic and phenotypic characterisation of fluoroquinolone resistance mechanisms in Enterobacteriaceae in Durban, South Africa.</title>
        <authorList>
            <person name="Osei Sekyere J."/>
            <person name="Amoako D.G."/>
        </authorList>
    </citation>
    <scope>NUCLEOTIDE SEQUENCE [LARGE SCALE GENOMIC DNA]</scope>
    <source>
        <strain evidence="8 13">ST62:944112508</strain>
    </source>
</reference>
<reference evidence="6" key="4">
    <citation type="journal article" date="2018" name="Genome Biol.">
        <title>SKESA: strategic k-mer extension for scrupulous assemblies.</title>
        <authorList>
            <person name="Souvorov A."/>
            <person name="Agarwala R."/>
            <person name="Lipman D.J."/>
        </authorList>
    </citation>
    <scope>NUCLEOTIDE SEQUENCE</scope>
    <source>
        <strain evidence="7">91871</strain>
        <strain evidence="6">O50</strain>
    </source>
</reference>
<dbReference type="AlphaFoldDB" id="A0A0D7M1J7"/>
<reference evidence="13" key="2">
    <citation type="submission" date="2015-09" db="EMBL/GenBank/DDBJ databases">
        <title>Prevalence of NDMs in South Africa.</title>
        <authorList>
            <person name="Osei Sekyere J."/>
            <person name="Govinden U."/>
            <person name="Essack S."/>
            <person name="Haldorsen B."/>
            <person name="Samuelsen O."/>
            <person name="Aasnaes B."/>
            <person name="Sundsfjord A."/>
        </authorList>
    </citation>
    <scope>NUCLEOTIDE SEQUENCE [LARGE SCALE GENOMIC DNA]</scope>
    <source>
        <strain evidence="13">ST62:944112508</strain>
    </source>
</reference>
<evidence type="ECO:0000313" key="7">
    <source>
        <dbReference type="EMBL" id="HBH7040364.1"/>
    </source>
</evidence>
<keyword evidence="1" id="KW-0812">Transmembrane</keyword>
<feature type="transmembrane region" description="Helical" evidence="1">
    <location>
        <begin position="31"/>
        <end position="48"/>
    </location>
</feature>
<reference evidence="2 14" key="5">
    <citation type="submission" date="2018-09" db="EMBL/GenBank/DDBJ databases">
        <title>Whole genome sequencing of Citrobacter freundii AR_0116.</title>
        <authorList>
            <person name="Conlan S."/>
            <person name="Thomas P.J."/>
            <person name="Mullikin J."/>
            <person name="Frank K.M."/>
            <person name="Segre J.A."/>
        </authorList>
    </citation>
    <scope>NUCLEOTIDE SEQUENCE [LARGE SCALE GENOMIC DNA]</scope>
    <source>
        <strain evidence="2 14">AR_0116</strain>
    </source>
</reference>
<dbReference type="EMBL" id="CBWP010000084">
    <property type="protein sequence ID" value="CDL41424.1"/>
    <property type="molecule type" value="Genomic_DNA"/>
</dbReference>
<evidence type="ECO:0000313" key="16">
    <source>
        <dbReference type="Proteomes" id="UP001164536"/>
    </source>
</evidence>
<reference evidence="11" key="10">
    <citation type="submission" date="2022-12" db="EMBL/GenBank/DDBJ databases">
        <title>2953647.</title>
        <authorList>
            <person name="Hergert J."/>
            <person name="Casey R."/>
            <person name="Wagner J."/>
            <person name="Young E.L."/>
            <person name="Oakeson K.F."/>
        </authorList>
    </citation>
    <scope>NUCLEOTIDE SEQUENCE</scope>
    <source>
        <strain evidence="11">2953647</strain>
    </source>
</reference>
<dbReference type="EMBL" id="ABKLER030000005">
    <property type="protein sequence ID" value="EMN4144308.1"/>
    <property type="molecule type" value="Genomic_DNA"/>
</dbReference>
<evidence type="ECO:0000256" key="1">
    <source>
        <dbReference type="SAM" id="Phobius"/>
    </source>
</evidence>
<gene>
    <name evidence="2" type="ORF">AM363_15155</name>
    <name evidence="8" type="ORF">AN672_04790</name>
    <name evidence="10" type="ORF">HV178_12460</name>
    <name evidence="6" type="ORF">I9Y29_003648</name>
    <name evidence="7" type="ORF">KV121_000348</name>
    <name evidence="4" type="ORF">KY227_001797</name>
    <name evidence="11" type="ORF">O4000_12490</name>
    <name evidence="5" type="ORF">PQQ21_001530</name>
    <name evidence="9" type="ORF">RYZ67_13210</name>
</gene>
<dbReference type="EMBL" id="JAWPBU010000013">
    <property type="protein sequence ID" value="MDW2759438.1"/>
    <property type="molecule type" value="Genomic_DNA"/>
</dbReference>
<reference evidence="10" key="8">
    <citation type="journal article" date="2021" name="Microb. Genom.">
        <title>A genomic epidemiological study shows that prevalence of antimicrobial resistance in Enterobacterales is associated with the livestock host, as well as antimicrobial usage.</title>
        <authorList>
            <person name="AbuOun M."/>
            <person name="Jones H."/>
            <person name="Stubberfield E."/>
            <person name="Gilson D."/>
            <person name="Shaw L.P."/>
            <person name="Hubbard A.T.M."/>
            <person name="Chau K.K."/>
            <person name="Sebra R."/>
            <person name="Peto T.E.A."/>
            <person name="Crook D.W."/>
            <person name="Read D.S."/>
            <person name="Gweon H.S."/>
            <person name="Walker A.S."/>
            <person name="Stoesser N."/>
            <person name="Smith R.P."/>
            <person name="Anjum M.F."/>
            <person name="On Behalf Of The Rehab Consortium."/>
        </authorList>
    </citation>
    <scope>NUCLEOTIDE SEQUENCE</scope>
    <source>
        <strain evidence="10">RHBSTW-00370</strain>
    </source>
</reference>
<dbReference type="Proteomes" id="UP000019194">
    <property type="component" value="Unassembled WGS sequence"/>
</dbReference>
<reference evidence="15" key="6">
    <citation type="submission" date="2020-06" db="EMBL/GenBank/DDBJ databases">
        <title>REHAB project genomes.</title>
        <authorList>
            <person name="Shaw L.P."/>
        </authorList>
    </citation>
    <scope>NUCLEOTIDE SEQUENCE [LARGE SCALE GENOMIC DNA]</scope>
    <source>
        <strain evidence="15">RHBSTW-00370</strain>
    </source>
</reference>
<evidence type="ECO:0000313" key="8">
    <source>
        <dbReference type="EMBL" id="KPR56761.1"/>
    </source>
</evidence>
<dbReference type="GeneID" id="87001292"/>
<evidence type="ECO:0000313" key="14">
    <source>
        <dbReference type="Proteomes" id="UP000263627"/>
    </source>
</evidence>
<protein>
    <submittedName>
        <fullName evidence="6">Uncharacterized protein</fullName>
    </submittedName>
</protein>
<reference evidence="4" key="9">
    <citation type="submission" date="2021-07" db="EMBL/GenBank/DDBJ databases">
        <authorList>
            <consortium name="Clinical and Environmental Microbiology Branch: Whole genome sequencing antimicrobial resistance pathogens in the healthcare setting"/>
        </authorList>
    </citation>
    <scope>NUCLEOTIDE SEQUENCE</scope>
    <source>
        <strain evidence="4">2021DK-00049</strain>
        <strain evidence="5">2023GN-00102</strain>
    </source>
</reference>
<dbReference type="Proteomes" id="UP000512222">
    <property type="component" value="Chromosome"/>
</dbReference>
<dbReference type="EMBL" id="CP056573">
    <property type="protein sequence ID" value="QLV30741.1"/>
    <property type="molecule type" value="Genomic_DNA"/>
</dbReference>
<dbReference type="EMBL" id="DACSXJ010000025">
    <property type="protein sequence ID" value="HAT3899186.1"/>
    <property type="molecule type" value="Genomic_DNA"/>
</dbReference>
<evidence type="ECO:0000313" key="6">
    <source>
        <dbReference type="EMBL" id="HAT3899186.1"/>
    </source>
</evidence>
<evidence type="ECO:0000313" key="9">
    <source>
        <dbReference type="EMBL" id="MDW2759438.1"/>
    </source>
</evidence>
<dbReference type="Proteomes" id="UP000885148">
    <property type="component" value="Unassembled WGS sequence"/>
</dbReference>
<organism evidence="6">
    <name type="scientific">Citrobacter freundii</name>
    <dbReference type="NCBI Taxonomy" id="546"/>
    <lineage>
        <taxon>Bacteria</taxon>
        <taxon>Pseudomonadati</taxon>
        <taxon>Pseudomonadota</taxon>
        <taxon>Gammaproteobacteria</taxon>
        <taxon>Enterobacterales</taxon>
        <taxon>Enterobacteriaceae</taxon>
        <taxon>Citrobacter</taxon>
        <taxon>Citrobacter freundii complex</taxon>
    </lineage>
</organism>
<evidence type="ECO:0000313" key="2">
    <source>
        <dbReference type="EMBL" id="AXZ48169.1"/>
    </source>
</evidence>
<keyword evidence="1" id="KW-1133">Transmembrane helix</keyword>
<reference evidence="6" key="7">
    <citation type="submission" date="2020-09" db="EMBL/GenBank/DDBJ databases">
        <authorList>
            <consortium name="NCBI Pathogen Detection Project"/>
        </authorList>
    </citation>
    <scope>NUCLEOTIDE SEQUENCE</scope>
    <source>
        <strain evidence="7">91871</strain>
        <strain evidence="6">O50</strain>
    </source>
</reference>
<reference evidence="3 12" key="1">
    <citation type="submission" date="2013-10" db="EMBL/GenBank/DDBJ databases">
        <title>Antibiotic resistance diversity of beta-lactamase producers in the General Hospital Vienna.</title>
        <authorList>
            <person name="Barisic I."/>
            <person name="Mitteregger D."/>
            <person name="Hirschl A.M."/>
            <person name="Noehammer C."/>
            <person name="Wiesinger-Mayr H."/>
        </authorList>
    </citation>
    <scope>NUCLEOTIDE SEQUENCE [LARGE SCALE GENOMIC DNA]</scope>
    <source>
        <strain evidence="3 12">ISC11</strain>
    </source>
</reference>